<feature type="transmembrane region" description="Helical" evidence="1">
    <location>
        <begin position="131"/>
        <end position="152"/>
    </location>
</feature>
<reference evidence="3 4" key="2">
    <citation type="submission" date="2024-07" db="EMBL/GenBank/DDBJ databases">
        <authorList>
            <person name="Akdeniz Z."/>
        </authorList>
    </citation>
    <scope>NUCLEOTIDE SEQUENCE [LARGE SCALE GENOMIC DNA]</scope>
</reference>
<organism evidence="2">
    <name type="scientific">Hexamita inflata</name>
    <dbReference type="NCBI Taxonomy" id="28002"/>
    <lineage>
        <taxon>Eukaryota</taxon>
        <taxon>Metamonada</taxon>
        <taxon>Diplomonadida</taxon>
        <taxon>Hexamitidae</taxon>
        <taxon>Hexamitinae</taxon>
        <taxon>Hexamita</taxon>
    </lineage>
</organism>
<keyword evidence="1" id="KW-0812">Transmembrane</keyword>
<evidence type="ECO:0000256" key="1">
    <source>
        <dbReference type="SAM" id="Phobius"/>
    </source>
</evidence>
<dbReference type="EMBL" id="CAXDID020000120">
    <property type="protein sequence ID" value="CAL6031651.1"/>
    <property type="molecule type" value="Genomic_DNA"/>
</dbReference>
<comment type="caution">
    <text evidence="2">The sequence shown here is derived from an EMBL/GenBank/DDBJ whole genome shotgun (WGS) entry which is preliminary data.</text>
</comment>
<reference evidence="2" key="1">
    <citation type="submission" date="2023-06" db="EMBL/GenBank/DDBJ databases">
        <authorList>
            <person name="Kurt Z."/>
        </authorList>
    </citation>
    <scope>NUCLEOTIDE SEQUENCE</scope>
</reference>
<name>A0AA86UPA3_9EUKA</name>
<evidence type="ECO:0000313" key="4">
    <source>
        <dbReference type="Proteomes" id="UP001642409"/>
    </source>
</evidence>
<gene>
    <name evidence="3" type="ORF">HINF_LOCUS34107</name>
    <name evidence="2" type="ORF">HINF_LOCUS50534</name>
</gene>
<sequence length="227" mass="26751">MYLQITLNVCTTDICCQIENINTHYIQGECRTCQEIYNYQKQVCTTCKAQFGEWSYYMNGNCFCGGGSAGTNTYCDDCWGRKMIVYNEQCVQCSKFDENAYYDTKNYCACVKGLRFIDFKCKYYISFQTRVVIISIIVTILLLASIFIFIVFKRRKMNLFEFKAKNQKLDQQKLNLITNLNQTETKMTTRNKIIISEDIQNMNQIIQEIQITQIDEIKENDVYLYKE</sequence>
<evidence type="ECO:0000313" key="3">
    <source>
        <dbReference type="EMBL" id="CAL6031651.1"/>
    </source>
</evidence>
<accession>A0AA86UPA3</accession>
<keyword evidence="1" id="KW-0472">Membrane</keyword>
<dbReference type="Proteomes" id="UP001642409">
    <property type="component" value="Unassembled WGS sequence"/>
</dbReference>
<keyword evidence="1" id="KW-1133">Transmembrane helix</keyword>
<keyword evidence="4" id="KW-1185">Reference proteome</keyword>
<dbReference type="EMBL" id="CATOUU010000960">
    <property type="protein sequence ID" value="CAI9962889.1"/>
    <property type="molecule type" value="Genomic_DNA"/>
</dbReference>
<proteinExistence type="predicted"/>
<protein>
    <submittedName>
        <fullName evidence="3">Hypothetical_protein</fullName>
    </submittedName>
</protein>
<evidence type="ECO:0000313" key="2">
    <source>
        <dbReference type="EMBL" id="CAI9962889.1"/>
    </source>
</evidence>
<dbReference type="AlphaFoldDB" id="A0AA86UPA3"/>